<sequence>MSETEFEVTVDKDGTELNRDSSTYTATERSESQVIATEYDFWLFDFDGTIVDVEWEYTRSVFDRVGNQLGMSFSDNEVEQLWHGLGESRNAQVQSLGIDTDTFWSALHEVENPTARAEATYLHDDAAVLLNELHAANIPIGVVTHCQSFLAEPVVDYLDIGDWFDTFVTCTPELGWKPDPDPVYHAIESLGQDPSKPTAGVLAGDAPSDVGAAWNAGLAGLHIERHSPEQRGRCVLGDYRVDSLDLIRHQNSIQ</sequence>
<dbReference type="Gene3D" id="1.10.150.240">
    <property type="entry name" value="Putative phosphatase, domain 2"/>
    <property type="match status" value="1"/>
</dbReference>
<dbReference type="RefSeq" id="WP_021055031.1">
    <property type="nucleotide sequence ID" value="NZ_KE356561.1"/>
</dbReference>
<dbReference type="HOGENOM" id="CLU_1154322_0_0_2"/>
<evidence type="ECO:0000313" key="2">
    <source>
        <dbReference type="Proteomes" id="UP000030710"/>
    </source>
</evidence>
<dbReference type="SUPFAM" id="SSF56784">
    <property type="entry name" value="HAD-like"/>
    <property type="match status" value="1"/>
</dbReference>
<dbReference type="GO" id="GO:0006281">
    <property type="term" value="P:DNA repair"/>
    <property type="evidence" value="ECO:0007669"/>
    <property type="project" value="TreeGrafter"/>
</dbReference>
<dbReference type="eggNOG" id="arCOG02292">
    <property type="taxonomic scope" value="Archaea"/>
</dbReference>
<evidence type="ECO:0000313" key="1">
    <source>
        <dbReference type="EMBL" id="ERG95554.1"/>
    </source>
</evidence>
<dbReference type="InterPro" id="IPR036412">
    <property type="entry name" value="HAD-like_sf"/>
</dbReference>
<dbReference type="Proteomes" id="UP000030710">
    <property type="component" value="Unassembled WGS sequence"/>
</dbReference>
<dbReference type="PANTHER" id="PTHR43434:SF1">
    <property type="entry name" value="PHOSPHOGLYCOLATE PHOSPHATASE"/>
    <property type="match status" value="1"/>
</dbReference>
<dbReference type="AlphaFoldDB" id="U1MYI4"/>
<dbReference type="InterPro" id="IPR023198">
    <property type="entry name" value="PGP-like_dom2"/>
</dbReference>
<proteinExistence type="predicted"/>
<dbReference type="InterPro" id="IPR023214">
    <property type="entry name" value="HAD_sf"/>
</dbReference>
<organism evidence="1 2">
    <name type="scientific">Haloquadratum walsbyi J07HQW2</name>
    <dbReference type="NCBI Taxonomy" id="1238425"/>
    <lineage>
        <taxon>Archaea</taxon>
        <taxon>Methanobacteriati</taxon>
        <taxon>Methanobacteriota</taxon>
        <taxon>Stenosarchaea group</taxon>
        <taxon>Halobacteria</taxon>
        <taxon>Halobacteriales</taxon>
        <taxon>Haloferacaceae</taxon>
        <taxon>Haloquadratum</taxon>
    </lineage>
</organism>
<dbReference type="EMBL" id="KE356561">
    <property type="protein sequence ID" value="ERG95554.1"/>
    <property type="molecule type" value="Genomic_DNA"/>
</dbReference>
<gene>
    <name evidence="1" type="ORF">J07HQW2_02012</name>
</gene>
<dbReference type="GO" id="GO:0008967">
    <property type="term" value="F:phosphoglycolate phosphatase activity"/>
    <property type="evidence" value="ECO:0007669"/>
    <property type="project" value="TreeGrafter"/>
</dbReference>
<dbReference type="STRING" id="1238425.J07HQW2_02012"/>
<dbReference type="InterPro" id="IPR050155">
    <property type="entry name" value="HAD-like_hydrolase_sf"/>
</dbReference>
<dbReference type="InterPro" id="IPR041492">
    <property type="entry name" value="HAD_2"/>
</dbReference>
<accession>U1MYI4</accession>
<dbReference type="Gene3D" id="3.40.50.1000">
    <property type="entry name" value="HAD superfamily/HAD-like"/>
    <property type="match status" value="1"/>
</dbReference>
<reference evidence="1 2" key="1">
    <citation type="journal article" date="2013" name="PLoS ONE">
        <title>Assembly-driven community genomics of a hypersaline microbial ecosystem.</title>
        <authorList>
            <person name="Podell S."/>
            <person name="Ugalde J.A."/>
            <person name="Narasingarao P."/>
            <person name="Banfield J.F."/>
            <person name="Heidelberg K.B."/>
            <person name="Allen E.E."/>
        </authorList>
    </citation>
    <scope>NUCLEOTIDE SEQUENCE [LARGE SCALE GENOMIC DNA]</scope>
    <source>
        <strain evidence="2">J07HQW2</strain>
    </source>
</reference>
<dbReference type="SFLD" id="SFLDG01129">
    <property type="entry name" value="C1.5:_HAD__Beta-PGM__Phosphata"/>
    <property type="match status" value="1"/>
</dbReference>
<protein>
    <submittedName>
        <fullName evidence="1">Putative phosphatase</fullName>
    </submittedName>
</protein>
<name>U1MYI4_9EURY</name>
<dbReference type="Pfam" id="PF13419">
    <property type="entry name" value="HAD_2"/>
    <property type="match status" value="1"/>
</dbReference>
<dbReference type="PANTHER" id="PTHR43434">
    <property type="entry name" value="PHOSPHOGLYCOLATE PHOSPHATASE"/>
    <property type="match status" value="1"/>
</dbReference>
<dbReference type="SFLD" id="SFLDS00003">
    <property type="entry name" value="Haloacid_Dehalogenase"/>
    <property type="match status" value="1"/>
</dbReference>